<dbReference type="EMBL" id="JAEAGR010000017">
    <property type="protein sequence ID" value="MBH1942116.1"/>
    <property type="molecule type" value="Genomic_DNA"/>
</dbReference>
<dbReference type="Gene3D" id="3.40.50.10740">
    <property type="entry name" value="Class I glutamine amidotransferase-like"/>
    <property type="match status" value="1"/>
</dbReference>
<dbReference type="PIRSF" id="PIRSF028757">
    <property type="entry name" value="LD-carboxypeptidase"/>
    <property type="match status" value="1"/>
</dbReference>
<gene>
    <name evidence="6" type="ORF">I5677_14535</name>
</gene>
<dbReference type="Pfam" id="PF17676">
    <property type="entry name" value="Peptidase_S66C"/>
    <property type="match status" value="1"/>
</dbReference>
<feature type="active site" description="Nucleophile" evidence="3">
    <location>
        <position position="118"/>
    </location>
</feature>
<evidence type="ECO:0000259" key="4">
    <source>
        <dbReference type="Pfam" id="PF02016"/>
    </source>
</evidence>
<keyword evidence="7" id="KW-1185">Reference proteome</keyword>
<sequence length="346" mass="39192">MTKLIKPQHLKPGDKIATVSLSWGGAGDPELLWRYQLGKERLQDLYGFHIVEMPNTLKGSDYLYRHPEKRAQDLLDAFADPSIKGIFSCIGGDDSVRMLPFIDFEIIRKNPKVFLGYSDSTITHFICLKAGLSSFYGASILAEFAENIQVYEYTSTWIQKVLCDPSPIGEIPAATMWTGERMPWLEENMNKAKKLLKNQGYEFLQGTGKVQGHLIGGCIEVLEMMKGTTLWPSDNYFKDAILFFETSEDMPDPSLIIYWLRNYGTLGILQNAKAVIWGKPYQEKYYDEYKASIKKVIIDELGLTNLPIIYNMTFGHIEPMTCLPFGALAEIDCDNQTFSILESGVI</sequence>
<name>A0A8J7HCI3_9FIRM</name>
<dbReference type="InterPro" id="IPR027478">
    <property type="entry name" value="LdcA_N"/>
</dbReference>
<dbReference type="AlphaFoldDB" id="A0A8J7HCI3"/>
<accession>A0A8J7HCI3</accession>
<evidence type="ECO:0000256" key="2">
    <source>
        <dbReference type="ARBA" id="ARBA00022801"/>
    </source>
</evidence>
<dbReference type="InterPro" id="IPR040921">
    <property type="entry name" value="Peptidase_S66C"/>
</dbReference>
<comment type="similarity">
    <text evidence="1">Belongs to the peptidase S66 family.</text>
</comment>
<dbReference type="RefSeq" id="WP_197662362.1">
    <property type="nucleotide sequence ID" value="NZ_JAEAGR010000017.1"/>
</dbReference>
<proteinExistence type="inferred from homology"/>
<evidence type="ECO:0000313" key="7">
    <source>
        <dbReference type="Proteomes" id="UP000623269"/>
    </source>
</evidence>
<dbReference type="InterPro" id="IPR003507">
    <property type="entry name" value="S66_fam"/>
</dbReference>
<feature type="domain" description="LD-carboxypeptidase N-terminal" evidence="4">
    <location>
        <begin position="16"/>
        <end position="137"/>
    </location>
</feature>
<dbReference type="GO" id="GO:0016787">
    <property type="term" value="F:hydrolase activity"/>
    <property type="evidence" value="ECO:0007669"/>
    <property type="project" value="UniProtKB-KW"/>
</dbReference>
<protein>
    <submittedName>
        <fullName evidence="6">LD-carboxypeptidase</fullName>
    </submittedName>
</protein>
<dbReference type="Pfam" id="PF02016">
    <property type="entry name" value="Peptidase_S66"/>
    <property type="match status" value="1"/>
</dbReference>
<dbReference type="PANTHER" id="PTHR30237">
    <property type="entry name" value="MURAMOYLTETRAPEPTIDE CARBOXYPEPTIDASE"/>
    <property type="match status" value="1"/>
</dbReference>
<comment type="caution">
    <text evidence="6">The sequence shown here is derived from an EMBL/GenBank/DDBJ whole genome shotgun (WGS) entry which is preliminary data.</text>
</comment>
<organism evidence="6 7">
    <name type="scientific">Mobilitalea sibirica</name>
    <dbReference type="NCBI Taxonomy" id="1462919"/>
    <lineage>
        <taxon>Bacteria</taxon>
        <taxon>Bacillati</taxon>
        <taxon>Bacillota</taxon>
        <taxon>Clostridia</taxon>
        <taxon>Lachnospirales</taxon>
        <taxon>Lachnospiraceae</taxon>
        <taxon>Mobilitalea</taxon>
    </lineage>
</organism>
<evidence type="ECO:0000313" key="6">
    <source>
        <dbReference type="EMBL" id="MBH1942116.1"/>
    </source>
</evidence>
<dbReference type="Proteomes" id="UP000623269">
    <property type="component" value="Unassembled WGS sequence"/>
</dbReference>
<dbReference type="Gene3D" id="3.50.30.60">
    <property type="entry name" value="LD-carboxypeptidase A C-terminal domain-like"/>
    <property type="match status" value="1"/>
</dbReference>
<feature type="active site" description="Charge relay system" evidence="3">
    <location>
        <position position="316"/>
    </location>
</feature>
<keyword evidence="2" id="KW-0378">Hydrolase</keyword>
<dbReference type="PANTHER" id="PTHR30237:SF4">
    <property type="entry name" value="LD-CARBOXYPEPTIDASE C-TERMINAL DOMAIN-CONTAINING PROTEIN"/>
    <property type="match status" value="1"/>
</dbReference>
<feature type="domain" description="LD-carboxypeptidase C-terminal" evidence="5">
    <location>
        <begin position="211"/>
        <end position="331"/>
    </location>
</feature>
<dbReference type="SUPFAM" id="SSF141986">
    <property type="entry name" value="LD-carboxypeptidase A C-terminal domain-like"/>
    <property type="match status" value="1"/>
</dbReference>
<dbReference type="CDD" id="cd07062">
    <property type="entry name" value="Peptidase_S66_mccF_like"/>
    <property type="match status" value="1"/>
</dbReference>
<reference evidence="6" key="1">
    <citation type="submission" date="2020-12" db="EMBL/GenBank/DDBJ databases">
        <title>M. sibirica DSM 26468T genome.</title>
        <authorList>
            <person name="Thieme N."/>
            <person name="Rettenmaier R."/>
            <person name="Zverlov V."/>
            <person name="Liebl W."/>
        </authorList>
    </citation>
    <scope>NUCLEOTIDE SEQUENCE</scope>
    <source>
        <strain evidence="6">DSM 26468</strain>
    </source>
</reference>
<dbReference type="InterPro" id="IPR040449">
    <property type="entry name" value="Peptidase_S66_N"/>
</dbReference>
<dbReference type="InterPro" id="IPR027461">
    <property type="entry name" value="Carboxypeptidase_A_C_sf"/>
</dbReference>
<evidence type="ECO:0000259" key="5">
    <source>
        <dbReference type="Pfam" id="PF17676"/>
    </source>
</evidence>
<feature type="active site" description="Charge relay system" evidence="3">
    <location>
        <position position="245"/>
    </location>
</feature>
<evidence type="ECO:0000256" key="1">
    <source>
        <dbReference type="ARBA" id="ARBA00010233"/>
    </source>
</evidence>
<dbReference type="SUPFAM" id="SSF52317">
    <property type="entry name" value="Class I glutamine amidotransferase-like"/>
    <property type="match status" value="1"/>
</dbReference>
<dbReference type="InterPro" id="IPR029062">
    <property type="entry name" value="Class_I_gatase-like"/>
</dbReference>
<evidence type="ECO:0000256" key="3">
    <source>
        <dbReference type="PIRSR" id="PIRSR028757-1"/>
    </source>
</evidence>